<keyword evidence="3 9" id="KW-0812">Transmembrane</keyword>
<evidence type="ECO:0000256" key="3">
    <source>
        <dbReference type="ARBA" id="ARBA00022692"/>
    </source>
</evidence>
<gene>
    <name evidence="12" type="primary">LOC116938728</name>
</gene>
<dbReference type="Pfam" id="PF10225">
    <property type="entry name" value="NEMP"/>
    <property type="match status" value="1"/>
</dbReference>
<feature type="compositionally biased region" description="Polar residues" evidence="8">
    <location>
        <begin position="406"/>
        <end position="418"/>
    </location>
</feature>
<keyword evidence="4 10" id="KW-0732">Signal</keyword>
<evidence type="ECO:0000313" key="11">
    <source>
        <dbReference type="Proteomes" id="UP001318040"/>
    </source>
</evidence>
<evidence type="ECO:0000256" key="7">
    <source>
        <dbReference type="ARBA" id="ARBA00023242"/>
    </source>
</evidence>
<protein>
    <submittedName>
        <fullName evidence="12">Nuclear envelope integral membrane protein 1-like isoform X1</fullName>
    </submittedName>
</protein>
<dbReference type="InterPro" id="IPR019358">
    <property type="entry name" value="NEMP_fam"/>
</dbReference>
<accession>A0AAJ7SMK1</accession>
<evidence type="ECO:0000256" key="10">
    <source>
        <dbReference type="SAM" id="SignalP"/>
    </source>
</evidence>
<proteinExistence type="inferred from homology"/>
<evidence type="ECO:0000256" key="9">
    <source>
        <dbReference type="SAM" id="Phobius"/>
    </source>
</evidence>
<evidence type="ECO:0000256" key="8">
    <source>
        <dbReference type="SAM" id="MobiDB-lite"/>
    </source>
</evidence>
<evidence type="ECO:0000256" key="2">
    <source>
        <dbReference type="ARBA" id="ARBA00005748"/>
    </source>
</evidence>
<feature type="transmembrane region" description="Helical" evidence="9">
    <location>
        <begin position="218"/>
        <end position="239"/>
    </location>
</feature>
<keyword evidence="11" id="KW-1185">Reference proteome</keyword>
<organism evidence="11 12">
    <name type="scientific">Petromyzon marinus</name>
    <name type="common">Sea lamprey</name>
    <dbReference type="NCBI Taxonomy" id="7757"/>
    <lineage>
        <taxon>Eukaryota</taxon>
        <taxon>Metazoa</taxon>
        <taxon>Chordata</taxon>
        <taxon>Craniata</taxon>
        <taxon>Vertebrata</taxon>
        <taxon>Cyclostomata</taxon>
        <taxon>Hyperoartia</taxon>
        <taxon>Petromyzontiformes</taxon>
        <taxon>Petromyzontidae</taxon>
        <taxon>Petromyzon</taxon>
    </lineage>
</organism>
<keyword evidence="5 9" id="KW-1133">Transmembrane helix</keyword>
<comment type="subcellular location">
    <subcellularLocation>
        <location evidence="1">Nucleus inner membrane</location>
        <topology evidence="1">Multi-pass membrane protein</topology>
        <orientation evidence="1">Nucleoplasmic side</orientation>
    </subcellularLocation>
</comment>
<feature type="signal peptide" evidence="10">
    <location>
        <begin position="1"/>
        <end position="18"/>
    </location>
</feature>
<dbReference type="RefSeq" id="XP_032802151.1">
    <property type="nucleotide sequence ID" value="XM_032946260.1"/>
</dbReference>
<evidence type="ECO:0000256" key="5">
    <source>
        <dbReference type="ARBA" id="ARBA00022989"/>
    </source>
</evidence>
<feature type="transmembrane region" description="Helical" evidence="9">
    <location>
        <begin position="129"/>
        <end position="147"/>
    </location>
</feature>
<feature type="transmembrane region" description="Helical" evidence="9">
    <location>
        <begin position="187"/>
        <end position="206"/>
    </location>
</feature>
<feature type="transmembrane region" description="Helical" evidence="9">
    <location>
        <begin position="156"/>
        <end position="181"/>
    </location>
</feature>
<feature type="chain" id="PRO_5042585395" evidence="10">
    <location>
        <begin position="19"/>
        <end position="418"/>
    </location>
</feature>
<evidence type="ECO:0000256" key="1">
    <source>
        <dbReference type="ARBA" id="ARBA00004575"/>
    </source>
</evidence>
<dbReference type="PANTHER" id="PTHR13598">
    <property type="entry name" value="AT07567P-RELATED"/>
    <property type="match status" value="1"/>
</dbReference>
<dbReference type="KEGG" id="pmrn:116938728"/>
<evidence type="ECO:0000256" key="6">
    <source>
        <dbReference type="ARBA" id="ARBA00023136"/>
    </source>
</evidence>
<evidence type="ECO:0000256" key="4">
    <source>
        <dbReference type="ARBA" id="ARBA00022729"/>
    </source>
</evidence>
<dbReference type="PANTHER" id="PTHR13598:SF1">
    <property type="entry name" value="AT07567P-RELATED"/>
    <property type="match status" value="1"/>
</dbReference>
<dbReference type="GO" id="GO:0005637">
    <property type="term" value="C:nuclear inner membrane"/>
    <property type="evidence" value="ECO:0007669"/>
    <property type="project" value="UniProtKB-SubCell"/>
</dbReference>
<comment type="similarity">
    <text evidence="2">Belongs to the NEMP family.</text>
</comment>
<reference evidence="12" key="1">
    <citation type="submission" date="2025-08" db="UniProtKB">
        <authorList>
            <consortium name="RefSeq"/>
        </authorList>
    </citation>
    <scope>IDENTIFICATION</scope>
    <source>
        <tissue evidence="12">Sperm</tissue>
    </source>
</reference>
<sequence>MAQCALLLIFLLFLRVSAAPDEPRILKIGSVEEHNKTQTFCFTPAKLQLKDIWLTIHVEVKGKNGDVKLLMGHNATEIQQQVSSWHSWMWRRVSSGSRDVYHYFNLANQTCFCVETSGNYEVKVIRTAFSWRLIGILLFGMILFFYAENLSRSATFFYSSGVLLGIVASLLIIIFVVGRFLPKRSSVYAIMVGGWSAALFAMQWTYRHLGELLADHKMYVAGYLATVGFVSFAVCYRLGPVTNERSLHIMTWTLQLLALLFIYNGTQISTISFAMVLVAIAMRLLHYPVSAVTWVCRKVGYKTPFKHPPEVRLLTEEEYQQQGEVETRRALENLRELCHSPDFHAWKAVTQLNSPRRFADFVEGSPHLSPQEMSLHSQQYSHPWELEDEWYNSFNEDEGEEEAISNHLNHSARQPNQD</sequence>
<feature type="region of interest" description="Disordered" evidence="8">
    <location>
        <begin position="395"/>
        <end position="418"/>
    </location>
</feature>
<name>A0AAJ7SMK1_PETMA</name>
<evidence type="ECO:0000313" key="12">
    <source>
        <dbReference type="RefSeq" id="XP_032802151.1"/>
    </source>
</evidence>
<keyword evidence="7" id="KW-0539">Nucleus</keyword>
<dbReference type="Proteomes" id="UP001318040">
    <property type="component" value="Chromosome 4"/>
</dbReference>
<dbReference type="GeneID" id="116938728"/>
<keyword evidence="6 9" id="KW-0472">Membrane</keyword>
<dbReference type="AlphaFoldDB" id="A0AAJ7SMK1"/>